<dbReference type="SUPFAM" id="SSF52540">
    <property type="entry name" value="P-loop containing nucleoside triphosphate hydrolases"/>
    <property type="match status" value="1"/>
</dbReference>
<evidence type="ECO:0000256" key="1">
    <source>
        <dbReference type="ARBA" id="ARBA00007420"/>
    </source>
</evidence>
<dbReference type="Gene3D" id="3.40.50.300">
    <property type="entry name" value="P-loop containing nucleotide triphosphate hydrolases"/>
    <property type="match status" value="1"/>
</dbReference>
<evidence type="ECO:0000256" key="7">
    <source>
        <dbReference type="PIRSR" id="PIRSR000705-2"/>
    </source>
</evidence>
<dbReference type="GO" id="GO:0005524">
    <property type="term" value="F:ATP binding"/>
    <property type="evidence" value="ECO:0007669"/>
    <property type="project" value="UniProtKB-KW"/>
</dbReference>
<keyword evidence="11" id="KW-1185">Reference proteome</keyword>
<evidence type="ECO:0000256" key="8">
    <source>
        <dbReference type="PIRSR" id="PIRSR000705-3"/>
    </source>
</evidence>
<dbReference type="PIRSF" id="PIRSF000705">
    <property type="entry name" value="DNK"/>
    <property type="match status" value="1"/>
</dbReference>
<sequence>MKKEKVFVAVAGNIGSGKSSLTKLLSEHFGWKAYYESVDDNPYLDDFYKDMKRWSFNLQIYFLSKRFKDHMEIVNSPYSIIQDRSIYEDAEIFARNLYEMGNMDERDYKNYVELFNIMTSFLKPPDLIIYLRANVDTLLHQIKLRGRSFEQNIPREYLERLNKHYEDWVARYNLGKILILETDDLDFVNDRDDFKKVIEIVSEELEKIGYEVKTKRTQV</sequence>
<proteinExistence type="inferred from homology"/>
<evidence type="ECO:0000256" key="6">
    <source>
        <dbReference type="PIRSR" id="PIRSR000705-1"/>
    </source>
</evidence>
<dbReference type="Proteomes" id="UP000320623">
    <property type="component" value="Unassembled WGS sequence"/>
</dbReference>
<feature type="active site" description="Proton acceptor" evidence="6">
    <location>
        <position position="83"/>
    </location>
</feature>
<evidence type="ECO:0000313" key="11">
    <source>
        <dbReference type="Proteomes" id="UP000320623"/>
    </source>
</evidence>
<protein>
    <recommendedName>
        <fullName evidence="9">Deoxynucleoside kinase domain-containing protein</fullName>
    </recommendedName>
</protein>
<evidence type="ECO:0000259" key="9">
    <source>
        <dbReference type="Pfam" id="PF01712"/>
    </source>
</evidence>
<dbReference type="InterPro" id="IPR027417">
    <property type="entry name" value="P-loop_NTPase"/>
</dbReference>
<dbReference type="InterPro" id="IPR002624">
    <property type="entry name" value="DCK/DGK"/>
</dbReference>
<dbReference type="CDD" id="cd01673">
    <property type="entry name" value="dNK"/>
    <property type="match status" value="1"/>
</dbReference>
<keyword evidence="2" id="KW-0808">Transferase</keyword>
<evidence type="ECO:0000256" key="4">
    <source>
        <dbReference type="ARBA" id="ARBA00022777"/>
    </source>
</evidence>
<accession>A0A0S4N0Z4</accession>
<keyword evidence="3 8" id="KW-0547">Nucleotide-binding</keyword>
<dbReference type="GO" id="GO:0005737">
    <property type="term" value="C:cytoplasm"/>
    <property type="evidence" value="ECO:0007669"/>
    <property type="project" value="TreeGrafter"/>
</dbReference>
<dbReference type="InterPro" id="IPR050566">
    <property type="entry name" value="Deoxyribonucleoside_kinase"/>
</dbReference>
<evidence type="ECO:0000313" key="10">
    <source>
        <dbReference type="EMBL" id="CUU03919.1"/>
    </source>
</evidence>
<dbReference type="STRING" id="1643428.GCA_001442855_00831"/>
<dbReference type="GO" id="GO:0019136">
    <property type="term" value="F:deoxynucleoside kinase activity"/>
    <property type="evidence" value="ECO:0007669"/>
    <property type="project" value="InterPro"/>
</dbReference>
<dbReference type="OrthoDB" id="9776634at2"/>
<feature type="binding site" evidence="8">
    <location>
        <begin position="185"/>
        <end position="187"/>
    </location>
    <ligand>
        <name>ATP</name>
        <dbReference type="ChEBI" id="CHEBI:30616"/>
    </ligand>
</feature>
<reference evidence="11" key="1">
    <citation type="submission" date="2015-11" db="EMBL/GenBank/DDBJ databases">
        <authorList>
            <person name="Varghese N."/>
        </authorList>
    </citation>
    <scope>NUCLEOTIDE SEQUENCE [LARGE SCALE GENOMIC DNA]</scope>
</reference>
<keyword evidence="5 8" id="KW-0067">ATP-binding</keyword>
<dbReference type="FunFam" id="3.40.50.300:FF:000659">
    <property type="entry name" value="Deoxyguanosine kinase"/>
    <property type="match status" value="1"/>
</dbReference>
<feature type="binding site" evidence="7">
    <location>
        <position position="84"/>
    </location>
    <ligand>
        <name>substrate</name>
    </ligand>
</feature>
<feature type="binding site" evidence="7">
    <location>
        <position position="150"/>
    </location>
    <ligand>
        <name>substrate</name>
    </ligand>
</feature>
<dbReference type="EMBL" id="FAOO01000005">
    <property type="protein sequence ID" value="CUU03919.1"/>
    <property type="molecule type" value="Genomic_DNA"/>
</dbReference>
<name>A0A0S4N0Z4_9BACT</name>
<feature type="domain" description="Deoxynucleoside kinase" evidence="9">
    <location>
        <begin position="9"/>
        <end position="203"/>
    </location>
</feature>
<feature type="binding site" evidence="7">
    <location>
        <position position="59"/>
    </location>
    <ligand>
        <name>substrate</name>
    </ligand>
</feature>
<evidence type="ECO:0000256" key="2">
    <source>
        <dbReference type="ARBA" id="ARBA00022679"/>
    </source>
</evidence>
<dbReference type="InterPro" id="IPR031314">
    <property type="entry name" value="DNK_dom"/>
</dbReference>
<dbReference type="AlphaFoldDB" id="A0A0S4N0Z4"/>
<gene>
    <name evidence="10" type="ORF">JGI1_00854</name>
</gene>
<organism evidence="10 11">
    <name type="scientific">Candidatus Thermokryptus mobilis</name>
    <dbReference type="NCBI Taxonomy" id="1643428"/>
    <lineage>
        <taxon>Bacteria</taxon>
        <taxon>Pseudomonadati</taxon>
        <taxon>Candidatus Kryptoniota</taxon>
        <taxon>Candidatus Thermokryptus</taxon>
    </lineage>
</organism>
<comment type="similarity">
    <text evidence="1">Belongs to the DCK/DGK family.</text>
</comment>
<dbReference type="PANTHER" id="PTHR10513:SF35">
    <property type="entry name" value="DEOXYADENOSINE KINASE"/>
    <property type="match status" value="1"/>
</dbReference>
<feature type="binding site" evidence="7">
    <location>
        <position position="36"/>
    </location>
    <ligand>
        <name>substrate</name>
    </ligand>
</feature>
<dbReference type="Pfam" id="PF01712">
    <property type="entry name" value="dNK"/>
    <property type="match status" value="1"/>
</dbReference>
<evidence type="ECO:0000256" key="5">
    <source>
        <dbReference type="ARBA" id="ARBA00022840"/>
    </source>
</evidence>
<evidence type="ECO:0000256" key="3">
    <source>
        <dbReference type="ARBA" id="ARBA00022741"/>
    </source>
</evidence>
<dbReference type="PANTHER" id="PTHR10513">
    <property type="entry name" value="DEOXYNUCLEOSIDE KINASE"/>
    <property type="match status" value="1"/>
</dbReference>
<keyword evidence="4" id="KW-0418">Kinase</keyword>
<feature type="binding site" evidence="8">
    <location>
        <begin position="12"/>
        <end position="20"/>
    </location>
    <ligand>
        <name>ATP</name>
        <dbReference type="ChEBI" id="CHEBI:30616"/>
    </ligand>
</feature>
<feature type="binding site" evidence="7">
    <location>
        <position position="89"/>
    </location>
    <ligand>
        <name>substrate</name>
    </ligand>
</feature>
<dbReference type="RefSeq" id="WP_140944633.1">
    <property type="nucleotide sequence ID" value="NZ_FAOO01000005.1"/>
</dbReference>
<feature type="binding site" evidence="7">
    <location>
        <position position="48"/>
    </location>
    <ligand>
        <name>substrate</name>
    </ligand>
</feature>